<dbReference type="HOGENOM" id="CLU_2265103_0_0_1"/>
<reference evidence="2" key="1">
    <citation type="submission" date="2013-07" db="EMBL/GenBank/DDBJ databases">
        <title>The genome of an arbuscular mycorrhizal fungus provides insights into the evolution of the oldest plant symbiosis.</title>
        <authorList>
            <consortium name="DOE Joint Genome Institute"/>
            <person name="Tisserant E."/>
            <person name="Malbreil M."/>
            <person name="Kuo A."/>
            <person name="Kohler A."/>
            <person name="Symeonidi A."/>
            <person name="Balestrini R."/>
            <person name="Charron P."/>
            <person name="Duensing N."/>
            <person name="Frei-dit-Frey N."/>
            <person name="Gianinazzi-Pearson V."/>
            <person name="Gilbert B."/>
            <person name="Handa Y."/>
            <person name="Hijri M."/>
            <person name="Kaul R."/>
            <person name="Kawaguchi M."/>
            <person name="Krajinski F."/>
            <person name="Lammers P."/>
            <person name="Lapierre D."/>
            <person name="Masclaux F.G."/>
            <person name="Murat C."/>
            <person name="Morin E."/>
            <person name="Ndikumana S."/>
            <person name="Pagni M."/>
            <person name="Petitpierre D."/>
            <person name="Requena N."/>
            <person name="Rosikiewicz P."/>
            <person name="Riley R."/>
            <person name="Saito K."/>
            <person name="San Clemente H."/>
            <person name="Shapiro H."/>
            <person name="van Tuinen D."/>
            <person name="Becard G."/>
            <person name="Bonfante P."/>
            <person name="Paszkowski U."/>
            <person name="Shachar-Hill Y."/>
            <person name="Young J.P."/>
            <person name="Sanders I.R."/>
            <person name="Henrissat B."/>
            <person name="Rensing S.A."/>
            <person name="Grigoriev I.V."/>
            <person name="Corradi N."/>
            <person name="Roux C."/>
            <person name="Martin F."/>
        </authorList>
    </citation>
    <scope>NUCLEOTIDE SEQUENCE</scope>
    <source>
        <strain evidence="2">DAOM 197198</strain>
    </source>
</reference>
<organism evidence="2">
    <name type="scientific">Rhizophagus irregularis (strain DAOM 181602 / DAOM 197198 / MUCL 43194)</name>
    <name type="common">Arbuscular mycorrhizal fungus</name>
    <name type="synonym">Glomus intraradices</name>
    <dbReference type="NCBI Taxonomy" id="747089"/>
    <lineage>
        <taxon>Eukaryota</taxon>
        <taxon>Fungi</taxon>
        <taxon>Fungi incertae sedis</taxon>
        <taxon>Mucoromycota</taxon>
        <taxon>Glomeromycotina</taxon>
        <taxon>Glomeromycetes</taxon>
        <taxon>Glomerales</taxon>
        <taxon>Glomeraceae</taxon>
        <taxon>Rhizophagus</taxon>
    </lineage>
</organism>
<dbReference type="AlphaFoldDB" id="U9UVJ5"/>
<feature type="chain" id="PRO_5004690746" evidence="1">
    <location>
        <begin position="19"/>
        <end position="103"/>
    </location>
</feature>
<evidence type="ECO:0000313" key="2">
    <source>
        <dbReference type="EMBL" id="ESA22553.1"/>
    </source>
</evidence>
<gene>
    <name evidence="2" type="ORF">GLOINDRAFT_91357</name>
</gene>
<evidence type="ECO:0000256" key="1">
    <source>
        <dbReference type="SAM" id="SignalP"/>
    </source>
</evidence>
<proteinExistence type="predicted"/>
<keyword evidence="1" id="KW-0732">Signal</keyword>
<feature type="signal peptide" evidence="1">
    <location>
        <begin position="1"/>
        <end position="18"/>
    </location>
</feature>
<protein>
    <submittedName>
        <fullName evidence="2">Uncharacterized protein</fullName>
    </submittedName>
</protein>
<name>U9UVJ5_RHIID</name>
<dbReference type="EMBL" id="KI275488">
    <property type="protein sequence ID" value="ESA22553.1"/>
    <property type="molecule type" value="Genomic_DNA"/>
</dbReference>
<sequence length="103" mass="11905">MHMLIVFFIGNIFLIIQNNKSGIRLVDYYKIIDITKIILEITLVYMVKTYCSGEKVTQRVFFAQRNIAWALILVLVNICIYNEKKVVIFIINSQTGAPFGPVF</sequence>
<accession>U9UVJ5</accession>